<dbReference type="InterPro" id="IPR003352">
    <property type="entry name" value="PTS_EIIC"/>
</dbReference>
<organism evidence="17 18">
    <name type="scientific">[Clostridium] aminophilum</name>
    <dbReference type="NCBI Taxonomy" id="1526"/>
    <lineage>
        <taxon>Bacteria</taxon>
        <taxon>Bacillati</taxon>
        <taxon>Bacillota</taxon>
        <taxon>Clostridia</taxon>
        <taxon>Lachnospirales</taxon>
        <taxon>Lachnospiraceae</taxon>
    </lineage>
</organism>
<keyword evidence="8" id="KW-0598">Phosphotransferase system</keyword>
<evidence type="ECO:0000256" key="8">
    <source>
        <dbReference type="ARBA" id="ARBA00022683"/>
    </source>
</evidence>
<feature type="transmembrane region" description="Helical" evidence="13">
    <location>
        <begin position="630"/>
        <end position="650"/>
    </location>
</feature>
<feature type="transmembrane region" description="Helical" evidence="13">
    <location>
        <begin position="309"/>
        <end position="332"/>
    </location>
</feature>
<evidence type="ECO:0000259" key="15">
    <source>
        <dbReference type="PROSITE" id="PS51099"/>
    </source>
</evidence>
<evidence type="ECO:0000256" key="1">
    <source>
        <dbReference type="ARBA" id="ARBA00004429"/>
    </source>
</evidence>
<evidence type="ECO:0000256" key="9">
    <source>
        <dbReference type="ARBA" id="ARBA00022692"/>
    </source>
</evidence>
<dbReference type="InterPro" id="IPR003501">
    <property type="entry name" value="PTS_EIIB_2/3"/>
</dbReference>
<keyword evidence="3" id="KW-0813">Transport</keyword>
<name>A0A1I0D026_9FIRM</name>
<evidence type="ECO:0000256" key="3">
    <source>
        <dbReference type="ARBA" id="ARBA00022448"/>
    </source>
</evidence>
<dbReference type="GO" id="GO:0022877">
    <property type="term" value="F:protein-N(PI)-phosphohistidine-fructose phosphotransferase system transporter activity"/>
    <property type="evidence" value="ECO:0007669"/>
    <property type="project" value="InterPro"/>
</dbReference>
<keyword evidence="6" id="KW-0762">Sugar transport</keyword>
<dbReference type="SUPFAM" id="SSF55804">
    <property type="entry name" value="Phoshotransferase/anion transport protein"/>
    <property type="match status" value="1"/>
</dbReference>
<protein>
    <submittedName>
        <fullName evidence="17">PTS system, fructose-specific IIC component</fullName>
    </submittedName>
</protein>
<dbReference type="InterPro" id="IPR013011">
    <property type="entry name" value="PTS_EIIB_2"/>
</dbReference>
<dbReference type="CDD" id="cd00211">
    <property type="entry name" value="PTS_IIA_fru"/>
    <property type="match status" value="1"/>
</dbReference>
<dbReference type="PROSITE" id="PS51099">
    <property type="entry name" value="PTS_EIIB_TYPE_2"/>
    <property type="match status" value="1"/>
</dbReference>
<evidence type="ECO:0000256" key="4">
    <source>
        <dbReference type="ARBA" id="ARBA00022475"/>
    </source>
</evidence>
<keyword evidence="11 13" id="KW-0472">Membrane</keyword>
<feature type="transmembrane region" description="Helical" evidence="13">
    <location>
        <begin position="352"/>
        <end position="370"/>
    </location>
</feature>
<dbReference type="FunFam" id="3.40.50.2300:FF:000014">
    <property type="entry name" value="PTS system fructose-like transporter subunit IIB"/>
    <property type="match status" value="1"/>
</dbReference>
<dbReference type="InterPro" id="IPR006327">
    <property type="entry name" value="PTS_IIC_fruc"/>
</dbReference>
<dbReference type="eggNOG" id="COG1445">
    <property type="taxonomic scope" value="Bacteria"/>
</dbReference>
<evidence type="ECO:0000259" key="16">
    <source>
        <dbReference type="PROSITE" id="PS51104"/>
    </source>
</evidence>
<keyword evidence="7" id="KW-0808">Transferase</keyword>
<gene>
    <name evidence="17" type="ORF">SAMN04487771_100945</name>
</gene>
<dbReference type="GO" id="GO:0009401">
    <property type="term" value="P:phosphoenolpyruvate-dependent sugar phosphotransferase system"/>
    <property type="evidence" value="ECO:0007669"/>
    <property type="project" value="UniProtKB-KW"/>
</dbReference>
<evidence type="ECO:0000256" key="10">
    <source>
        <dbReference type="ARBA" id="ARBA00022989"/>
    </source>
</evidence>
<evidence type="ECO:0000313" key="17">
    <source>
        <dbReference type="EMBL" id="SET25273.1"/>
    </source>
</evidence>
<dbReference type="InterPro" id="IPR050864">
    <property type="entry name" value="Bacterial_PTS_Sugar_Transport"/>
</dbReference>
<dbReference type="GO" id="GO:0005351">
    <property type="term" value="F:carbohydrate:proton symporter activity"/>
    <property type="evidence" value="ECO:0007669"/>
    <property type="project" value="InterPro"/>
</dbReference>
<keyword evidence="5" id="KW-0597">Phosphoprotein</keyword>
<feature type="transmembrane region" description="Helical" evidence="13">
    <location>
        <begin position="411"/>
        <end position="430"/>
    </location>
</feature>
<dbReference type="InterPro" id="IPR016152">
    <property type="entry name" value="PTrfase/Anion_transptr"/>
</dbReference>
<dbReference type="GO" id="GO:0005737">
    <property type="term" value="C:cytoplasm"/>
    <property type="evidence" value="ECO:0007669"/>
    <property type="project" value="UniProtKB-SubCell"/>
</dbReference>
<dbReference type="Proteomes" id="UP000199820">
    <property type="component" value="Unassembled WGS sequence"/>
</dbReference>
<dbReference type="InterPro" id="IPR004715">
    <property type="entry name" value="PTS_IIA_fruc"/>
</dbReference>
<dbReference type="RefSeq" id="WP_074648990.1">
    <property type="nucleotide sequence ID" value="NZ_FOIL01000009.1"/>
</dbReference>
<dbReference type="SUPFAM" id="SSF52794">
    <property type="entry name" value="PTS system IIB component-like"/>
    <property type="match status" value="1"/>
</dbReference>
<dbReference type="EMBL" id="FOIL01000009">
    <property type="protein sequence ID" value="SET25273.1"/>
    <property type="molecule type" value="Genomic_DNA"/>
</dbReference>
<evidence type="ECO:0000256" key="6">
    <source>
        <dbReference type="ARBA" id="ARBA00022597"/>
    </source>
</evidence>
<dbReference type="InterPro" id="IPR002178">
    <property type="entry name" value="PTS_EIIA_type-2_dom"/>
</dbReference>
<dbReference type="PROSITE" id="PS00372">
    <property type="entry name" value="PTS_EIIA_TYPE_2_HIS"/>
    <property type="match status" value="1"/>
</dbReference>
<proteinExistence type="predicted"/>
<dbReference type="NCBIfam" id="TIGR01427">
    <property type="entry name" value="PTS_IIC_fructo"/>
    <property type="match status" value="1"/>
</dbReference>
<evidence type="ECO:0000256" key="5">
    <source>
        <dbReference type="ARBA" id="ARBA00022553"/>
    </source>
</evidence>
<evidence type="ECO:0000259" key="14">
    <source>
        <dbReference type="PROSITE" id="PS51094"/>
    </source>
</evidence>
<dbReference type="Pfam" id="PF00359">
    <property type="entry name" value="PTS_EIIA_2"/>
    <property type="match status" value="1"/>
</dbReference>
<dbReference type="GO" id="GO:0005886">
    <property type="term" value="C:plasma membrane"/>
    <property type="evidence" value="ECO:0007669"/>
    <property type="project" value="UniProtKB-SubCell"/>
</dbReference>
<dbReference type="STRING" id="1526.SAMN02910262_01403"/>
<evidence type="ECO:0000313" key="18">
    <source>
        <dbReference type="Proteomes" id="UP000199820"/>
    </source>
</evidence>
<dbReference type="PANTHER" id="PTHR30505">
    <property type="entry name" value="FRUCTOSE-LIKE PERMEASE"/>
    <property type="match status" value="1"/>
</dbReference>
<dbReference type="eggNOG" id="COG1762">
    <property type="taxonomic scope" value="Bacteria"/>
</dbReference>
<dbReference type="AlphaFoldDB" id="A0A1I0D026"/>
<dbReference type="NCBIfam" id="TIGR00829">
    <property type="entry name" value="FRU"/>
    <property type="match status" value="1"/>
</dbReference>
<feature type="transmembrane region" description="Helical" evidence="13">
    <location>
        <begin position="450"/>
        <end position="479"/>
    </location>
</feature>
<sequence length="661" mass="68201">MRITDLLKKESIRIGGSASGKTDAIDQMVELMVAGGNIADPEKYKNAVKAREEESTTAIGDGIAIPHAKTDAVKAPGLAAMTLPEGVDYDSPDGEKSDLIFLIAAPNTEDNVHLQVLSRLSTLLMDDDFCDALRGAEDADAFLAVIDKAESEKLEAEEKKEEAAKTAAGKIQIVAVTACPTGIAHTYMAAEALEKAAEKLGYTIKVETNGSGGAKNLLTAEDIAGAEGVIIAADKNVEMARFDGKPVFSTSVSAGINKPEELIGKIMNHEAAVYSAGKKAVSDTAAVSAEKESAAHTLYKHLMNGVSHMLPFVVGGGILIAIAFLLDVAHAGEGFYGSGTLLAKFFKQSGDSAFGFMLPILAGFIAMSIADRPGLAVGFVGGAIAKEGFTWSYLADQVNVGVNGAEPVIELVSAGFLGALLAGFAAGYLTKGLEKACDALPDALEGIKPVLIYPLVGILMISLMMTTVNPVMAAINTGITGFLNGMGTSNLVILGAIVGGMMSIDMGGPINKAAYVFGTAAIATGETGKIIMASVMVGGMVPPIVIALSTTFFKNRWTKRDRQAGLVNYIMGLSFISEGAIPYAAADPGRVLPSCILGSAIAGAISAACRCASPAPHGGFWVIAVISNPLMYAAALLIGSAAGAILLSILKKPVSMDSDMN</sequence>
<dbReference type="Gene3D" id="3.40.50.2300">
    <property type="match status" value="1"/>
</dbReference>
<dbReference type="PROSITE" id="PS51104">
    <property type="entry name" value="PTS_EIIC_TYPE_2"/>
    <property type="match status" value="1"/>
</dbReference>
<dbReference type="InterPro" id="IPR036095">
    <property type="entry name" value="PTS_EIIB-like_sf"/>
</dbReference>
<dbReference type="FunFam" id="3.40.930.10:FF:000009">
    <property type="entry name" value="PTS system, fructose specific IIABC component"/>
    <property type="match status" value="1"/>
</dbReference>
<feature type="domain" description="PTS EIIC type-2" evidence="16">
    <location>
        <begin position="298"/>
        <end position="661"/>
    </location>
</feature>
<keyword evidence="18" id="KW-1185">Reference proteome</keyword>
<dbReference type="Pfam" id="PF02302">
    <property type="entry name" value="PTS_IIB"/>
    <property type="match status" value="1"/>
</dbReference>
<dbReference type="InterPro" id="IPR003353">
    <property type="entry name" value="PTS_IIB_fruc"/>
</dbReference>
<evidence type="ECO:0000256" key="7">
    <source>
        <dbReference type="ARBA" id="ARBA00022679"/>
    </source>
</evidence>
<feature type="domain" description="PTS EIIA type-2" evidence="14">
    <location>
        <begin position="5"/>
        <end position="149"/>
    </location>
</feature>
<dbReference type="CDD" id="cd05569">
    <property type="entry name" value="PTS_IIB_fructose"/>
    <property type="match status" value="1"/>
</dbReference>
<keyword evidence="9 13" id="KW-0812">Transmembrane</keyword>
<evidence type="ECO:0000256" key="11">
    <source>
        <dbReference type="ARBA" id="ARBA00023136"/>
    </source>
</evidence>
<dbReference type="InterPro" id="IPR013014">
    <property type="entry name" value="PTS_EIIC_2"/>
</dbReference>
<dbReference type="GO" id="GO:0090563">
    <property type="term" value="F:protein-phosphocysteine-sugar phosphotransferase activity"/>
    <property type="evidence" value="ECO:0007669"/>
    <property type="project" value="TreeGrafter"/>
</dbReference>
<keyword evidence="12" id="KW-0175">Coiled coil</keyword>
<dbReference type="Gene3D" id="3.40.930.10">
    <property type="entry name" value="Mannitol-specific EII, Chain A"/>
    <property type="match status" value="1"/>
</dbReference>
<feature type="transmembrane region" description="Helical" evidence="13">
    <location>
        <begin position="530"/>
        <end position="553"/>
    </location>
</feature>
<comment type="subcellular location">
    <subcellularLocation>
        <location evidence="1">Cell inner membrane</location>
        <topology evidence="1">Multi-pass membrane protein</topology>
    </subcellularLocation>
    <subcellularLocation>
        <location evidence="2">Cytoplasm</location>
    </subcellularLocation>
</comment>
<feature type="coiled-coil region" evidence="12">
    <location>
        <begin position="139"/>
        <end position="166"/>
    </location>
</feature>
<dbReference type="PANTHER" id="PTHR30505:SF28">
    <property type="entry name" value="PTS SYSTEM 2-O-ALPHA-MANNOSYL-D-GLYCERATE-SPECIFIC EIIABC COMPONENT"/>
    <property type="match status" value="1"/>
</dbReference>
<reference evidence="17 18" key="1">
    <citation type="submission" date="2016-10" db="EMBL/GenBank/DDBJ databases">
        <authorList>
            <person name="de Groot N.N."/>
        </authorList>
    </citation>
    <scope>NUCLEOTIDE SEQUENCE [LARGE SCALE GENOMIC DNA]</scope>
    <source>
        <strain evidence="17 18">KH1P1</strain>
    </source>
</reference>
<evidence type="ECO:0000256" key="12">
    <source>
        <dbReference type="SAM" id="Coils"/>
    </source>
</evidence>
<dbReference type="NCBIfam" id="TIGR00848">
    <property type="entry name" value="fruA"/>
    <property type="match status" value="1"/>
</dbReference>
<accession>A0A1I0D026</accession>
<evidence type="ECO:0000256" key="13">
    <source>
        <dbReference type="SAM" id="Phobius"/>
    </source>
</evidence>
<evidence type="ECO:0000256" key="2">
    <source>
        <dbReference type="ARBA" id="ARBA00004496"/>
    </source>
</evidence>
<keyword evidence="10 13" id="KW-1133">Transmembrane helix</keyword>
<dbReference type="Pfam" id="PF02378">
    <property type="entry name" value="PTS_EIIC"/>
    <property type="match status" value="1"/>
</dbReference>
<dbReference type="PROSITE" id="PS51094">
    <property type="entry name" value="PTS_EIIA_TYPE_2"/>
    <property type="match status" value="1"/>
</dbReference>
<dbReference type="eggNOG" id="COG1299">
    <property type="taxonomic scope" value="Bacteria"/>
</dbReference>
<dbReference type="OrthoDB" id="9782569at2"/>
<feature type="transmembrane region" description="Helical" evidence="13">
    <location>
        <begin position="565"/>
        <end position="585"/>
    </location>
</feature>
<feature type="domain" description="PTS EIIB type-2" evidence="15">
    <location>
        <begin position="173"/>
        <end position="268"/>
    </location>
</feature>
<keyword evidence="4" id="KW-1003">Cell membrane</keyword>